<dbReference type="Pfam" id="PF07364">
    <property type="entry name" value="DUF1485"/>
    <property type="match status" value="1"/>
</dbReference>
<sequence>MSKRIFIAALGTETNQFVPFPTGLRSYQEHGIWRGDATRHAPTNFTAPLHVWRQEAEKRGWTVIEGLATFAAPSGTTVRSVYEGFRDELLAGLKAAMPVDGVLINVHGAMVADGYDDCEGDLLSRARAIVGPTVAIGAEFDLHCHLSQLMLDSADVLIGYKEYPHTDTMERAAELFAIVADTIEGKVKPVMARHDCRMIAQYRTSVPPISEFVTRMKSLEGKDGILSVSLSHGFSFADVEDVGTRTLVVADGDRAKAEALAKQLGDELWENRERYATRYLSIEEAMDRAASHNQGPLVLADRADNPGSGAPGDSTFVLKALVERQIGPTLFGVMWDPMAFRIAEEAGEGARLRMRLGGKSGAVSGDPVDLDVTVKKITRGARQPYGPVTVPLGDMALLSSEHVDVAICTLRTQTFHADAFKAVGADPADYRVVVVKSAQHFYNGFVGLAKEILYVASPGAADPDVTRLPYTKRKTPFWPKVADPWK</sequence>
<dbReference type="InterPro" id="IPR010799">
    <property type="entry name" value="MlrC_C"/>
</dbReference>
<gene>
    <name evidence="4" type="ORF">SAMN02745126_03257</name>
</gene>
<organism evidence="4 5">
    <name type="scientific">Enhydrobacter aerosaccus</name>
    <dbReference type="NCBI Taxonomy" id="225324"/>
    <lineage>
        <taxon>Bacteria</taxon>
        <taxon>Pseudomonadati</taxon>
        <taxon>Pseudomonadota</taxon>
        <taxon>Alphaproteobacteria</taxon>
        <taxon>Hyphomicrobiales</taxon>
        <taxon>Enhydrobacter</taxon>
    </lineage>
</organism>
<dbReference type="AlphaFoldDB" id="A0A1T4QJ29"/>
<comment type="cofactor">
    <cofactor evidence="1">
        <name>Zn(2+)</name>
        <dbReference type="ChEBI" id="CHEBI:29105"/>
    </cofactor>
    <text evidence="1">Binds 1 zinc ion per subunit.</text>
</comment>
<keyword evidence="1" id="KW-0645">Protease</keyword>
<keyword evidence="1" id="KW-0482">Metalloprotease</keyword>
<feature type="domain" description="Microcystin LR degradation protein MlrC N-terminal" evidence="3">
    <location>
        <begin position="4"/>
        <end position="289"/>
    </location>
</feature>
<dbReference type="InterPro" id="IPR015995">
    <property type="entry name" value="MlrC_N"/>
</dbReference>
<dbReference type="RefSeq" id="WP_085934951.1">
    <property type="nucleotide sequence ID" value="NZ_FUWJ01000003.1"/>
</dbReference>
<dbReference type="InterPro" id="IPR009197">
    <property type="entry name" value="MlrC"/>
</dbReference>
<keyword evidence="5" id="KW-1185">Reference proteome</keyword>
<keyword evidence="1" id="KW-0378">Hydrolase</keyword>
<protein>
    <recommendedName>
        <fullName evidence="1">Microcystinase C</fullName>
        <shortName evidence="1">MlrC</shortName>
    </recommendedName>
</protein>
<feature type="domain" description="Microcystin LR degradation protein MlrC C-terminal" evidence="2">
    <location>
        <begin position="299"/>
        <end position="472"/>
    </location>
</feature>
<name>A0A1T4QJ29_9HYPH</name>
<dbReference type="EMBL" id="FUWJ01000003">
    <property type="protein sequence ID" value="SKA03647.1"/>
    <property type="molecule type" value="Genomic_DNA"/>
</dbReference>
<comment type="function">
    <text evidence="1">Involved in peptidolytic degradation of cyclic heptapeptide hepatotoxin microcystin (MC).</text>
</comment>
<evidence type="ECO:0000256" key="1">
    <source>
        <dbReference type="PIRNR" id="PIRNR012702"/>
    </source>
</evidence>
<dbReference type="Pfam" id="PF07171">
    <property type="entry name" value="MlrC_C"/>
    <property type="match status" value="1"/>
</dbReference>
<dbReference type="GO" id="GO:0046872">
    <property type="term" value="F:metal ion binding"/>
    <property type="evidence" value="ECO:0007669"/>
    <property type="project" value="UniProtKB-KW"/>
</dbReference>
<evidence type="ECO:0000259" key="3">
    <source>
        <dbReference type="Pfam" id="PF07364"/>
    </source>
</evidence>
<accession>A0A1T4QJ29</accession>
<keyword evidence="1" id="KW-0479">Metal-binding</keyword>
<evidence type="ECO:0000259" key="2">
    <source>
        <dbReference type="Pfam" id="PF07171"/>
    </source>
</evidence>
<proteinExistence type="inferred from homology"/>
<dbReference type="Proteomes" id="UP000190092">
    <property type="component" value="Unassembled WGS sequence"/>
</dbReference>
<evidence type="ECO:0000313" key="5">
    <source>
        <dbReference type="Proteomes" id="UP000190092"/>
    </source>
</evidence>
<evidence type="ECO:0000313" key="4">
    <source>
        <dbReference type="EMBL" id="SKA03647.1"/>
    </source>
</evidence>
<comment type="similarity">
    <text evidence="1">Belongs to the peptidase M81 family.</text>
</comment>
<dbReference type="STRING" id="225324.SAMN02745126_03257"/>
<dbReference type="PIRSF" id="PIRSF012702">
    <property type="entry name" value="UCP012702"/>
    <property type="match status" value="1"/>
</dbReference>
<dbReference type="GO" id="GO:0008237">
    <property type="term" value="F:metallopeptidase activity"/>
    <property type="evidence" value="ECO:0007669"/>
    <property type="project" value="UniProtKB-KW"/>
</dbReference>
<reference evidence="5" key="1">
    <citation type="submission" date="2017-02" db="EMBL/GenBank/DDBJ databases">
        <authorList>
            <person name="Varghese N."/>
            <person name="Submissions S."/>
        </authorList>
    </citation>
    <scope>NUCLEOTIDE SEQUENCE [LARGE SCALE GENOMIC DNA]</scope>
    <source>
        <strain evidence="5">ATCC 27094</strain>
    </source>
</reference>
<dbReference type="OrthoDB" id="9782658at2"/>
<dbReference type="GO" id="GO:0006508">
    <property type="term" value="P:proteolysis"/>
    <property type="evidence" value="ECO:0007669"/>
    <property type="project" value="UniProtKB-KW"/>
</dbReference>